<protein>
    <submittedName>
        <fullName evidence="2">Uncharacterized protein</fullName>
    </submittedName>
</protein>
<keyword evidence="3" id="KW-1185">Reference proteome</keyword>
<evidence type="ECO:0000313" key="3">
    <source>
        <dbReference type="Proteomes" id="UP001432027"/>
    </source>
</evidence>
<dbReference type="Proteomes" id="UP001432027">
    <property type="component" value="Unassembled WGS sequence"/>
</dbReference>
<evidence type="ECO:0000313" key="2">
    <source>
        <dbReference type="EMBL" id="GMS81350.1"/>
    </source>
</evidence>
<feature type="region of interest" description="Disordered" evidence="1">
    <location>
        <begin position="119"/>
        <end position="181"/>
    </location>
</feature>
<accession>A0AAV5SES2</accession>
<dbReference type="AlphaFoldDB" id="A0AAV5SES2"/>
<dbReference type="EMBL" id="BTSX01000001">
    <property type="protein sequence ID" value="GMS81350.1"/>
    <property type="molecule type" value="Genomic_DNA"/>
</dbReference>
<reference evidence="2" key="1">
    <citation type="submission" date="2023-10" db="EMBL/GenBank/DDBJ databases">
        <title>Genome assembly of Pristionchus species.</title>
        <authorList>
            <person name="Yoshida K."/>
            <person name="Sommer R.J."/>
        </authorList>
    </citation>
    <scope>NUCLEOTIDE SEQUENCE</scope>
    <source>
        <strain evidence="2">RS0144</strain>
    </source>
</reference>
<feature type="compositionally biased region" description="Polar residues" evidence="1">
    <location>
        <begin position="119"/>
        <end position="136"/>
    </location>
</feature>
<evidence type="ECO:0000256" key="1">
    <source>
        <dbReference type="SAM" id="MobiDB-lite"/>
    </source>
</evidence>
<comment type="caution">
    <text evidence="2">The sequence shown here is derived from an EMBL/GenBank/DDBJ whole genome shotgun (WGS) entry which is preliminary data.</text>
</comment>
<organism evidence="2 3">
    <name type="scientific">Pristionchus entomophagus</name>
    <dbReference type="NCBI Taxonomy" id="358040"/>
    <lineage>
        <taxon>Eukaryota</taxon>
        <taxon>Metazoa</taxon>
        <taxon>Ecdysozoa</taxon>
        <taxon>Nematoda</taxon>
        <taxon>Chromadorea</taxon>
        <taxon>Rhabditida</taxon>
        <taxon>Rhabditina</taxon>
        <taxon>Diplogasteromorpha</taxon>
        <taxon>Diplogasteroidea</taxon>
        <taxon>Neodiplogasteridae</taxon>
        <taxon>Pristionchus</taxon>
    </lineage>
</organism>
<feature type="non-terminal residue" evidence="2">
    <location>
        <position position="1"/>
    </location>
</feature>
<feature type="compositionally biased region" description="Low complexity" evidence="1">
    <location>
        <begin position="137"/>
        <end position="166"/>
    </location>
</feature>
<proteinExistence type="predicted"/>
<sequence>LCGFSAAAAYAARPSALARKMLPRGGPVSAPPPSFYAPAPAPQQHRHLQSCAPGRCCPTAAAAAYQQQQQAAATLRMAAANAAAAAAAAAPVPWNVESVYSSADVFELARPLDLDFTSAPSRSIWSNTPASSSSQEADGSATSGYSSGSSERGSGAGSPRAADASATGASPRSPDASAFATPAQPSLVFDFSRNVQDSSLDAACRQIQEQLNLNP</sequence>
<name>A0AAV5SES2_9BILA</name>
<gene>
    <name evidence="2" type="ORF">PENTCL1PPCAC_3525</name>
</gene>